<evidence type="ECO:0000256" key="1">
    <source>
        <dbReference type="SAM" id="Coils"/>
    </source>
</evidence>
<dbReference type="InterPro" id="IPR006484">
    <property type="entry name" value="PYST_B"/>
</dbReference>
<feature type="transmembrane region" description="Helical" evidence="2">
    <location>
        <begin position="213"/>
        <end position="239"/>
    </location>
</feature>
<dbReference type="AlphaFoldDB" id="A0A6V7S0W6"/>
<organism evidence="4 5">
    <name type="scientific">Plasmodium vinckei lentum</name>
    <dbReference type="NCBI Taxonomy" id="138297"/>
    <lineage>
        <taxon>Eukaryota</taxon>
        <taxon>Sar</taxon>
        <taxon>Alveolata</taxon>
        <taxon>Apicomplexa</taxon>
        <taxon>Aconoidasida</taxon>
        <taxon>Haemosporida</taxon>
        <taxon>Plasmodiidae</taxon>
        <taxon>Plasmodium</taxon>
        <taxon>Plasmodium (Vinckeia)</taxon>
    </lineage>
</organism>
<keyword evidence="2" id="KW-1133">Transmembrane helix</keyword>
<dbReference type="NCBIfam" id="TIGR01597">
    <property type="entry name" value="PYST-B"/>
    <property type="match status" value="1"/>
</dbReference>
<sequence>MRARVLKFVLFSIIICSFEYVQNELYFIYERNIYLERNVTNFRNNRILADPDNYFDLNDFYQSTFSLVNQLNDCNDSDEEITNLRNMIDSHIKKDNEGNILLDLNNVDRKAKKLIHKLRSELEKVKKEIDNIRNGELETQPIQNKRVTIKNENNSVSEHEDFNELENYETNWEDEYDDFEDEYNEITSSNNYKEIKINEKIKITGRKYVVESVAYIIACFTFLGAGGIYVALLHIPYIVSLITKLYKLVKLELKRTVYK</sequence>
<keyword evidence="2" id="KW-0812">Transmembrane</keyword>
<dbReference type="Pfam" id="PF09592">
    <property type="entry name" value="DUF2031"/>
    <property type="match status" value="1"/>
</dbReference>
<feature type="signal peptide" evidence="3">
    <location>
        <begin position="1"/>
        <end position="23"/>
    </location>
</feature>
<reference evidence="4 5" key="1">
    <citation type="submission" date="2020-08" db="EMBL/GenBank/DDBJ databases">
        <authorList>
            <person name="Ramaprasad A."/>
        </authorList>
    </citation>
    <scope>NUCLEOTIDE SEQUENCE [LARGE SCALE GENOMIC DNA]</scope>
</reference>
<feature type="chain" id="PRO_5027826743" evidence="3">
    <location>
        <begin position="24"/>
        <end position="259"/>
    </location>
</feature>
<evidence type="ECO:0000256" key="3">
    <source>
        <dbReference type="SAM" id="SignalP"/>
    </source>
</evidence>
<keyword evidence="1" id="KW-0175">Coiled coil</keyword>
<keyword evidence="3" id="KW-0732">Signal</keyword>
<name>A0A6V7S0W6_PLAVN</name>
<keyword evidence="2" id="KW-0472">Membrane</keyword>
<dbReference type="Proteomes" id="UP000515308">
    <property type="component" value="Chromosome PVLDE_08"/>
</dbReference>
<dbReference type="EMBL" id="LR865370">
    <property type="protein sequence ID" value="CAD2089784.1"/>
    <property type="molecule type" value="Genomic_DNA"/>
</dbReference>
<evidence type="ECO:0000313" key="4">
    <source>
        <dbReference type="EMBL" id="CAD2089784.1"/>
    </source>
</evidence>
<accession>A0A6V7S0W6</accession>
<protein>
    <submittedName>
        <fullName evidence="4">Fam-b protein</fullName>
    </submittedName>
</protein>
<gene>
    <name evidence="4" type="ORF">PVLDE_0800240</name>
</gene>
<proteinExistence type="predicted"/>
<dbReference type="VEuPathDB" id="PlasmoDB:PVLDE_0800240"/>
<evidence type="ECO:0000256" key="2">
    <source>
        <dbReference type="SAM" id="Phobius"/>
    </source>
</evidence>
<feature type="coiled-coil region" evidence="1">
    <location>
        <begin position="108"/>
        <end position="135"/>
    </location>
</feature>
<evidence type="ECO:0000313" key="5">
    <source>
        <dbReference type="Proteomes" id="UP000515308"/>
    </source>
</evidence>